<evidence type="ECO:0000313" key="4">
    <source>
        <dbReference type="Proteomes" id="UP001056855"/>
    </source>
</evidence>
<sequence>MAQLSVLTAIDEAFERISDRRAVTVLGGLVVIQALMLVGLQSQLEAQRALIEEEELFVPGFETLPDEFPLAVDLSVGVATALWLAMLVAFVALSMVAFRVLSDQAAHTRRRADAVRDEVEAEMEPASAEQPAWNDELGRTTLSAVVVAFGGSLVVGLGLALFVVPGLVAATVLAFTHPYLAIERIGPIDAARRSVELTRGSWLRVFALLVVIVMSFLTVSSLGTVALAALESAPVAGELANVAFGSLAWLFALALLASGFDQLEARRAEEDEKWAGIDDELLP</sequence>
<accession>A0A9E7ST20</accession>
<protein>
    <recommendedName>
        <fullName evidence="2">DUF7847 domain-containing protein</fullName>
    </recommendedName>
</protein>
<gene>
    <name evidence="3" type="ORF">NGM29_09740</name>
</gene>
<name>A0A9E7ST20_9EURY</name>
<feature type="transmembrane region" description="Helical" evidence="1">
    <location>
        <begin position="203"/>
        <end position="230"/>
    </location>
</feature>
<feature type="transmembrane region" description="Helical" evidence="1">
    <location>
        <begin position="242"/>
        <end position="260"/>
    </location>
</feature>
<dbReference type="Pfam" id="PF25231">
    <property type="entry name" value="DUF7847"/>
    <property type="match status" value="1"/>
</dbReference>
<feature type="transmembrane region" description="Helical" evidence="1">
    <location>
        <begin position="137"/>
        <end position="155"/>
    </location>
</feature>
<dbReference type="EMBL" id="CP100355">
    <property type="protein sequence ID" value="UTF52090.1"/>
    <property type="molecule type" value="Genomic_DNA"/>
</dbReference>
<dbReference type="RefSeq" id="WP_254155854.1">
    <property type="nucleotide sequence ID" value="NZ_CP100355.1"/>
</dbReference>
<evidence type="ECO:0000313" key="3">
    <source>
        <dbReference type="EMBL" id="UTF52090.1"/>
    </source>
</evidence>
<keyword evidence="1" id="KW-1133">Transmembrane helix</keyword>
<dbReference type="GeneID" id="73290328"/>
<organism evidence="3 4">
    <name type="scientific">Natronosalvus rutilus</name>
    <dbReference type="NCBI Taxonomy" id="2953753"/>
    <lineage>
        <taxon>Archaea</taxon>
        <taxon>Methanobacteriati</taxon>
        <taxon>Methanobacteriota</taxon>
        <taxon>Stenosarchaea group</taxon>
        <taxon>Halobacteria</taxon>
        <taxon>Halobacteriales</taxon>
        <taxon>Natrialbaceae</taxon>
        <taxon>Natronosalvus</taxon>
    </lineage>
</organism>
<feature type="transmembrane region" description="Helical" evidence="1">
    <location>
        <begin position="161"/>
        <end position="182"/>
    </location>
</feature>
<dbReference type="Proteomes" id="UP001056855">
    <property type="component" value="Chromosome"/>
</dbReference>
<evidence type="ECO:0000256" key="1">
    <source>
        <dbReference type="SAM" id="Phobius"/>
    </source>
</evidence>
<dbReference type="KEGG" id="sawl:NGM29_09740"/>
<keyword evidence="1" id="KW-0472">Membrane</keyword>
<dbReference type="AlphaFoldDB" id="A0A9E7ST20"/>
<dbReference type="InterPro" id="IPR057169">
    <property type="entry name" value="DUF7847"/>
</dbReference>
<feature type="domain" description="DUF7847" evidence="2">
    <location>
        <begin position="145"/>
        <end position="262"/>
    </location>
</feature>
<feature type="transmembrane region" description="Helical" evidence="1">
    <location>
        <begin position="74"/>
        <end position="101"/>
    </location>
</feature>
<feature type="transmembrane region" description="Helical" evidence="1">
    <location>
        <begin position="21"/>
        <end position="40"/>
    </location>
</feature>
<keyword evidence="4" id="KW-1185">Reference proteome</keyword>
<evidence type="ECO:0000259" key="2">
    <source>
        <dbReference type="Pfam" id="PF25231"/>
    </source>
</evidence>
<reference evidence="3" key="1">
    <citation type="submission" date="2022-06" db="EMBL/GenBank/DDBJ databases">
        <title>Diverse halophilic archaea isolated from saline environments.</title>
        <authorList>
            <person name="Cui H.-L."/>
        </authorList>
    </citation>
    <scope>NUCLEOTIDE SEQUENCE</scope>
    <source>
        <strain evidence="3">WLHS1</strain>
    </source>
</reference>
<keyword evidence="1" id="KW-0812">Transmembrane</keyword>
<proteinExistence type="predicted"/>